<keyword evidence="2" id="KW-1185">Reference proteome</keyword>
<evidence type="ECO:0000313" key="2">
    <source>
        <dbReference type="Proteomes" id="UP000318741"/>
    </source>
</evidence>
<protein>
    <submittedName>
        <fullName evidence="1">Uncharacterized protein</fullName>
    </submittedName>
</protein>
<name>A0A517PFH2_9PLAN</name>
<organism evidence="1 2">
    <name type="scientific">Alienimonas californiensis</name>
    <dbReference type="NCBI Taxonomy" id="2527989"/>
    <lineage>
        <taxon>Bacteria</taxon>
        <taxon>Pseudomonadati</taxon>
        <taxon>Planctomycetota</taxon>
        <taxon>Planctomycetia</taxon>
        <taxon>Planctomycetales</taxon>
        <taxon>Planctomycetaceae</taxon>
        <taxon>Alienimonas</taxon>
    </lineage>
</organism>
<accession>A0A517PFH2</accession>
<dbReference type="EMBL" id="CP036265">
    <property type="protein sequence ID" value="QDT18120.1"/>
    <property type="molecule type" value="Genomic_DNA"/>
</dbReference>
<proteinExistence type="predicted"/>
<dbReference type="Proteomes" id="UP000318741">
    <property type="component" value="Chromosome"/>
</dbReference>
<dbReference type="AlphaFoldDB" id="A0A517PFH2"/>
<reference evidence="1 2" key="1">
    <citation type="submission" date="2019-02" db="EMBL/GenBank/DDBJ databases">
        <title>Deep-cultivation of Planctomycetes and their phenomic and genomic characterization uncovers novel biology.</title>
        <authorList>
            <person name="Wiegand S."/>
            <person name="Jogler M."/>
            <person name="Boedeker C."/>
            <person name="Pinto D."/>
            <person name="Vollmers J."/>
            <person name="Rivas-Marin E."/>
            <person name="Kohn T."/>
            <person name="Peeters S.H."/>
            <person name="Heuer A."/>
            <person name="Rast P."/>
            <person name="Oberbeckmann S."/>
            <person name="Bunk B."/>
            <person name="Jeske O."/>
            <person name="Meyerdierks A."/>
            <person name="Storesund J.E."/>
            <person name="Kallscheuer N."/>
            <person name="Luecker S."/>
            <person name="Lage O.M."/>
            <person name="Pohl T."/>
            <person name="Merkel B.J."/>
            <person name="Hornburger P."/>
            <person name="Mueller R.-W."/>
            <person name="Bruemmer F."/>
            <person name="Labrenz M."/>
            <person name="Spormann A.M."/>
            <person name="Op den Camp H."/>
            <person name="Overmann J."/>
            <person name="Amann R."/>
            <person name="Jetten M.S.M."/>
            <person name="Mascher T."/>
            <person name="Medema M.H."/>
            <person name="Devos D.P."/>
            <person name="Kaster A.-K."/>
            <person name="Ovreas L."/>
            <person name="Rohde M."/>
            <person name="Galperin M.Y."/>
            <person name="Jogler C."/>
        </authorList>
    </citation>
    <scope>NUCLEOTIDE SEQUENCE [LARGE SCALE GENOMIC DNA]</scope>
    <source>
        <strain evidence="1 2">CA12</strain>
    </source>
</reference>
<evidence type="ECO:0000313" key="1">
    <source>
        <dbReference type="EMBL" id="QDT18120.1"/>
    </source>
</evidence>
<gene>
    <name evidence="1" type="ORF">CA12_42600</name>
</gene>
<dbReference type="KEGG" id="acaf:CA12_42600"/>
<sequence length="289" mass="30552">MASVSSFRLPRPIAGLALIVLGGCLGETADEAGAAVRAPRAGSASGRVTMPDESPIVAEVKDFFVSIEGVSEAGERVSYAPAVQDDGAYTQKLAPGQYTFGTSRIAVVFDGQEHLLPLEPVGRLAGKDRDAADGIVQDFVWKPTGVTPYGQSQGSDPNNHTHWYGMHVRLSADGYRNDLKAAATPLPVEASLRFSLEAKGKGIDGREAPSFSVDRTVDPDGYKNQDLNDLMPARYVLTGVAVLPDGTTKPLLLQGPGDYPGYKPSVEIAPINDQILGKLSGPAVSFVMK</sequence>